<dbReference type="PANTHER" id="PTHR43235">
    <property type="entry name" value="GLUTAMINE AMIDOTRANSFERASE PB2B2.05-RELATED"/>
    <property type="match status" value="1"/>
</dbReference>
<dbReference type="InterPro" id="IPR011697">
    <property type="entry name" value="Peptidase_C26"/>
</dbReference>
<dbReference type="Proteomes" id="UP000184204">
    <property type="component" value="Unassembled WGS sequence"/>
</dbReference>
<dbReference type="GO" id="GO:0006598">
    <property type="term" value="P:polyamine catabolic process"/>
    <property type="evidence" value="ECO:0007669"/>
    <property type="project" value="TreeGrafter"/>
</dbReference>
<proteinExistence type="predicted"/>
<dbReference type="PROSITE" id="PS51273">
    <property type="entry name" value="GATASE_TYPE_1"/>
    <property type="match status" value="1"/>
</dbReference>
<dbReference type="InterPro" id="IPR029062">
    <property type="entry name" value="Class_I_gatase-like"/>
</dbReference>
<dbReference type="Gene3D" id="3.40.50.880">
    <property type="match status" value="1"/>
</dbReference>
<reference evidence="3" key="2">
    <citation type="submission" date="2016-01" db="EMBL/GenBank/DDBJ databases">
        <authorList>
            <person name="Poehlein A."/>
            <person name="Schlien K."/>
            <person name="Gottschalk G."/>
            <person name="Buckel W."/>
            <person name="Daniel R."/>
        </authorList>
    </citation>
    <scope>NUCLEOTIDE SEQUENCE [LARGE SCALE GENOMIC DNA]</scope>
    <source>
        <strain evidence="3">X2</strain>
    </source>
</reference>
<dbReference type="InterPro" id="IPR044668">
    <property type="entry name" value="PuuD-like"/>
</dbReference>
<reference evidence="4" key="4">
    <citation type="submission" date="2016-11" db="EMBL/GenBank/DDBJ databases">
        <authorList>
            <person name="Jaros S."/>
            <person name="Januszkiewicz K."/>
            <person name="Wedrychowicz H."/>
        </authorList>
    </citation>
    <scope>NUCLEOTIDE SEQUENCE [LARGE SCALE GENOMIC DNA]</scope>
    <source>
        <strain evidence="4">DSM 1682</strain>
    </source>
</reference>
<keyword evidence="1" id="KW-0328">Glycosyltransferase</keyword>
<dbReference type="RefSeq" id="WP_066052681.1">
    <property type="nucleotide sequence ID" value="NZ_CP014223.1"/>
</dbReference>
<reference evidence="2" key="3">
    <citation type="submission" date="2016-11" db="EMBL/GenBank/DDBJ databases">
        <authorList>
            <person name="Varghese N."/>
            <person name="Submissions S."/>
        </authorList>
    </citation>
    <scope>NUCLEOTIDE SEQUENCE</scope>
    <source>
        <strain evidence="2">DSM 1682</strain>
    </source>
</reference>
<evidence type="ECO:0000313" key="3">
    <source>
        <dbReference type="Proteomes" id="UP000068026"/>
    </source>
</evidence>
<name>A0A110A7H0_ANAPI</name>
<dbReference type="OrthoDB" id="9813383at2"/>
<organism evidence="2 4">
    <name type="scientific">Anaerotignum propionicum DSM 1682</name>
    <dbReference type="NCBI Taxonomy" id="991789"/>
    <lineage>
        <taxon>Bacteria</taxon>
        <taxon>Bacillati</taxon>
        <taxon>Bacillota</taxon>
        <taxon>Clostridia</taxon>
        <taxon>Lachnospirales</taxon>
        <taxon>Anaerotignaceae</taxon>
        <taxon>Anaerotignum</taxon>
    </lineage>
</organism>
<keyword evidence="3" id="KW-1185">Reference proteome</keyword>
<sequence length="241" mass="26234">MQPVIGITPDYDSSINRYKIHQDYISAISSAGALPILLFPHAEIPPFLDGIVFSGGGDIDPLLFQEEPLAQSGEISPLRDEYEISLCREAVDKNIPILGICRGMQVINIALGGTIYQDISVQTGSKLKHSQQAPREYGTHSILIENDSLLSTLLGKEKVTVNSFHHQAVALLGDGLRVSAKSLDGLIEAIEHTQNLFVLGVQWHPEAMGTKEQKKLFSAFLTAAEKFKETGGNNGKIARNS</sequence>
<evidence type="ECO:0000313" key="4">
    <source>
        <dbReference type="Proteomes" id="UP000184204"/>
    </source>
</evidence>
<accession>A0A110A7H0</accession>
<dbReference type="CDD" id="cd01745">
    <property type="entry name" value="GATase1_2"/>
    <property type="match status" value="1"/>
</dbReference>
<dbReference type="PANTHER" id="PTHR43235:SF1">
    <property type="entry name" value="GLUTAMINE AMIDOTRANSFERASE PB2B2.05-RELATED"/>
    <property type="match status" value="1"/>
</dbReference>
<reference evidence="1 3" key="1">
    <citation type="journal article" date="2016" name="Genome Announc.">
        <title>Complete Genome Sequence of the Amino Acid-Fermenting Clostridium propionicum X2 (DSM 1682).</title>
        <authorList>
            <person name="Poehlein A."/>
            <person name="Schlien K."/>
            <person name="Chowdhury N.P."/>
            <person name="Gottschalk G."/>
            <person name="Buckel W."/>
            <person name="Daniel R."/>
        </authorList>
    </citation>
    <scope>NUCLEOTIDE SEQUENCE [LARGE SCALE GENOMIC DNA]</scope>
    <source>
        <strain evidence="1 3">X2</strain>
    </source>
</reference>
<dbReference type="Pfam" id="PF07722">
    <property type="entry name" value="Peptidase_C26"/>
    <property type="match status" value="1"/>
</dbReference>
<evidence type="ECO:0000313" key="2">
    <source>
        <dbReference type="EMBL" id="SHE53995.1"/>
    </source>
</evidence>
<dbReference type="GO" id="GO:0016757">
    <property type="term" value="F:glycosyltransferase activity"/>
    <property type="evidence" value="ECO:0007669"/>
    <property type="project" value="UniProtKB-KW"/>
</dbReference>
<dbReference type="Proteomes" id="UP000068026">
    <property type="component" value="Chromosome"/>
</dbReference>
<dbReference type="GO" id="GO:0033969">
    <property type="term" value="F:gamma-glutamyl-gamma-aminobutyrate hydrolase activity"/>
    <property type="evidence" value="ECO:0007669"/>
    <property type="project" value="TreeGrafter"/>
</dbReference>
<protein>
    <submittedName>
        <fullName evidence="1 2">Glutamine amidotransferase</fullName>
        <ecNumber evidence="1">2.4.2.-</ecNumber>
    </submittedName>
</protein>
<dbReference type="EC" id="2.4.2.-" evidence="1"/>
<keyword evidence="1" id="KW-0808">Transferase</keyword>
<evidence type="ECO:0000313" key="1">
    <source>
        <dbReference type="EMBL" id="AMJ42215.1"/>
    </source>
</evidence>
<keyword evidence="2" id="KW-0315">Glutamine amidotransferase</keyword>
<gene>
    <name evidence="1" type="ORF">CPRO_26670</name>
    <name evidence="2" type="ORF">SAMN02745151_01032</name>
</gene>
<dbReference type="EMBL" id="CP014223">
    <property type="protein sequence ID" value="AMJ42215.1"/>
    <property type="molecule type" value="Genomic_DNA"/>
</dbReference>
<dbReference type="EMBL" id="FQUA01000003">
    <property type="protein sequence ID" value="SHE53995.1"/>
    <property type="molecule type" value="Genomic_DNA"/>
</dbReference>
<dbReference type="AlphaFoldDB" id="A0A110A7H0"/>
<dbReference type="GO" id="GO:0005829">
    <property type="term" value="C:cytosol"/>
    <property type="evidence" value="ECO:0007669"/>
    <property type="project" value="TreeGrafter"/>
</dbReference>
<dbReference type="SUPFAM" id="SSF52317">
    <property type="entry name" value="Class I glutamine amidotransferase-like"/>
    <property type="match status" value="1"/>
</dbReference>
<dbReference type="KEGG" id="cpro:CPRO_26670"/>